<gene>
    <name evidence="4" type="ORF">SACC_20340</name>
</gene>
<dbReference type="KEGG" id="scas:SACC_20340"/>
<feature type="domain" description="CBS" evidence="3">
    <location>
        <begin position="200"/>
        <end position="257"/>
    </location>
</feature>
<dbReference type="PANTHER" id="PTHR43080">
    <property type="entry name" value="CBS DOMAIN-CONTAINING PROTEIN CBSX3, MITOCHONDRIAL"/>
    <property type="match status" value="1"/>
</dbReference>
<dbReference type="PROSITE" id="PS51371">
    <property type="entry name" value="CBS"/>
    <property type="match status" value="4"/>
</dbReference>
<dbReference type="RefSeq" id="WP_229569371.1">
    <property type="nucleotide sequence ID" value="NZ_AP025226.1"/>
</dbReference>
<evidence type="ECO:0000313" key="5">
    <source>
        <dbReference type="Proteomes" id="UP001319921"/>
    </source>
</evidence>
<dbReference type="SUPFAM" id="SSF54631">
    <property type="entry name" value="CBS-domain pair"/>
    <property type="match status" value="2"/>
</dbReference>
<protein>
    <submittedName>
        <fullName evidence="4">Histidine kinase</fullName>
    </submittedName>
</protein>
<keyword evidence="4" id="KW-0418">Kinase</keyword>
<feature type="domain" description="CBS" evidence="3">
    <location>
        <begin position="3"/>
        <end position="61"/>
    </location>
</feature>
<organism evidence="4 5">
    <name type="scientific">Saccharolobus caldissimus</name>
    <dbReference type="NCBI Taxonomy" id="1702097"/>
    <lineage>
        <taxon>Archaea</taxon>
        <taxon>Thermoproteota</taxon>
        <taxon>Thermoprotei</taxon>
        <taxon>Sulfolobales</taxon>
        <taxon>Sulfolobaceae</taxon>
        <taxon>Saccharolobus</taxon>
    </lineage>
</organism>
<keyword evidence="5" id="KW-1185">Reference proteome</keyword>
<evidence type="ECO:0000313" key="4">
    <source>
        <dbReference type="EMBL" id="BDB99017.1"/>
    </source>
</evidence>
<dbReference type="InterPro" id="IPR051257">
    <property type="entry name" value="Diverse_CBS-Domain"/>
</dbReference>
<evidence type="ECO:0000256" key="2">
    <source>
        <dbReference type="PROSITE-ProRule" id="PRU00703"/>
    </source>
</evidence>
<dbReference type="Gene3D" id="3.10.580.10">
    <property type="entry name" value="CBS-domain"/>
    <property type="match status" value="2"/>
</dbReference>
<dbReference type="GO" id="GO:0016301">
    <property type="term" value="F:kinase activity"/>
    <property type="evidence" value="ECO:0007669"/>
    <property type="project" value="UniProtKB-KW"/>
</dbReference>
<evidence type="ECO:0000259" key="3">
    <source>
        <dbReference type="PROSITE" id="PS51371"/>
    </source>
</evidence>
<proteinExistence type="predicted"/>
<dbReference type="Pfam" id="PF00571">
    <property type="entry name" value="CBS"/>
    <property type="match status" value="4"/>
</dbReference>
<accession>A0AAQ4CT86</accession>
<dbReference type="SMART" id="SM00116">
    <property type="entry name" value="CBS"/>
    <property type="match status" value="4"/>
</dbReference>
<reference evidence="4 5" key="1">
    <citation type="journal article" date="2022" name="Microbiol. Resour. Announc.">
        <title>Complete Genome Sequence of the Hyperthermophilic and Acidophilic Archaeon Saccharolobus caldissimus Strain HS-3T.</title>
        <authorList>
            <person name="Sakai H.D."/>
            <person name="Kurosawa N."/>
        </authorList>
    </citation>
    <scope>NUCLEOTIDE SEQUENCE [LARGE SCALE GENOMIC DNA]</scope>
    <source>
        <strain evidence="4 5">JCM32116</strain>
    </source>
</reference>
<dbReference type="PANTHER" id="PTHR43080:SF2">
    <property type="entry name" value="CBS DOMAIN-CONTAINING PROTEIN"/>
    <property type="match status" value="1"/>
</dbReference>
<dbReference type="InterPro" id="IPR046342">
    <property type="entry name" value="CBS_dom_sf"/>
</dbReference>
<name>A0AAQ4CT86_9CREN</name>
<dbReference type="InterPro" id="IPR000644">
    <property type="entry name" value="CBS_dom"/>
</dbReference>
<sequence>MGIIREPVIIRPHDSLLHALKVMIMEAVPKVIVADEKEIPLGILTQKDVLKFISSKIGNRSFDSVKVSEIMNKYFISVKESVDYLEAAQILIEKKIPMLVVVSEDNKVIGMIIKSDLANFYANQIRGLHKVGDYMSKNPVIIKSDSTVSEALKIMVERDLGRLIVINKEEKIAGIITTTDMLYIAPFLRGENNVKVEDVMNPNVLVIREDEDLSIAARLMANRKIKGIPVVDQSGSPIGIITTTDIVRALTTDKVREYLLEIKMYTTSF</sequence>
<dbReference type="AlphaFoldDB" id="A0AAQ4CT86"/>
<dbReference type="EMBL" id="AP025226">
    <property type="protein sequence ID" value="BDB99017.1"/>
    <property type="molecule type" value="Genomic_DNA"/>
</dbReference>
<dbReference type="Proteomes" id="UP001319921">
    <property type="component" value="Chromosome"/>
</dbReference>
<keyword evidence="4" id="KW-0808">Transferase</keyword>
<feature type="domain" description="CBS" evidence="3">
    <location>
        <begin position="135"/>
        <end position="194"/>
    </location>
</feature>
<keyword evidence="1 2" id="KW-0129">CBS domain</keyword>
<feature type="domain" description="CBS" evidence="3">
    <location>
        <begin position="71"/>
        <end position="131"/>
    </location>
</feature>
<evidence type="ECO:0000256" key="1">
    <source>
        <dbReference type="ARBA" id="ARBA00023122"/>
    </source>
</evidence>
<dbReference type="CDD" id="cd02205">
    <property type="entry name" value="CBS_pair_SF"/>
    <property type="match status" value="2"/>
</dbReference>
<dbReference type="GeneID" id="68866764"/>